<dbReference type="Proteomes" id="UP000070355">
    <property type="component" value="Unassembled WGS sequence"/>
</dbReference>
<evidence type="ECO:0000313" key="7">
    <source>
        <dbReference type="EMBL" id="KXB63194.1"/>
    </source>
</evidence>
<keyword evidence="3 5" id="KW-0663">Pyridoxal phosphate</keyword>
<feature type="domain" description="Threonine synthase N-terminal" evidence="6">
    <location>
        <begin position="3"/>
        <end position="77"/>
    </location>
</feature>
<dbReference type="PANTHER" id="PTHR43515">
    <property type="entry name" value="THREONINE SYNTHASE-LIKE 1"/>
    <property type="match status" value="1"/>
</dbReference>
<dbReference type="Pfam" id="PF14821">
    <property type="entry name" value="Thr_synth_N"/>
    <property type="match status" value="1"/>
</dbReference>
<sequence>MIYESTRDINRKLNPSEAILQGLSEEGGLFVLRDLGKNKLDLEKLIGKSYYEVAEAVLRLFVDFSDEEIKKCIEEAYRGKFSHENITPLVGLKDSYVLELFNGPTSAFKDVGLSLLPQLTKTALTKVEDKNDILILTATSGDTGKAALEGFKDVDRTKIMVFYPNDGVSTVQKTQMQTQEGKNTKVCAIHGNFDDAQSGIKELFVDEEFKKELLSKNIKLSSANSINIGRLIPQVVYYVVSYLDLVNTNKIKLNDKVNFVVPTGNFGNILAGYYAEEIGLPINKLICASNNNNVLYDFLTTGVYDKNRDFLKTVSPSMDILISSNLERLLYYISGCDNEYIAKLMKDLKETGRFEVTGDVLAKIKDKFQAGFADDEQTKETIKAIYEKDNYLLDTHTAVAYKVLLDNLDNEHASIVLSTASPYKFTESVYSSLFETQGEDEFTLMNKLHEQTKVVIPENLRDLDKKEIRHKDVINKEDMKKYILEKLGDL</sequence>
<name>A0A134A653_9BACL</name>
<dbReference type="GO" id="GO:0004795">
    <property type="term" value="F:threonine synthase activity"/>
    <property type="evidence" value="ECO:0007669"/>
    <property type="project" value="UniProtKB-UniRule"/>
</dbReference>
<evidence type="ECO:0000256" key="5">
    <source>
        <dbReference type="PIRSR" id="PIRSR604450-51"/>
    </source>
</evidence>
<dbReference type="GO" id="GO:0009088">
    <property type="term" value="P:threonine biosynthetic process"/>
    <property type="evidence" value="ECO:0007669"/>
    <property type="project" value="UniProtKB-UniRule"/>
</dbReference>
<evidence type="ECO:0000256" key="3">
    <source>
        <dbReference type="ARBA" id="ARBA00022898"/>
    </source>
</evidence>
<accession>A0A134A653</accession>
<comment type="cofactor">
    <cofactor evidence="1 5">
        <name>pyridoxal 5'-phosphate</name>
        <dbReference type="ChEBI" id="CHEBI:597326"/>
    </cofactor>
</comment>
<dbReference type="InterPro" id="IPR029144">
    <property type="entry name" value="Thr_synth_N"/>
</dbReference>
<dbReference type="InterPro" id="IPR004450">
    <property type="entry name" value="Thr_synthase-like"/>
</dbReference>
<proteinExistence type="inferred from homology"/>
<evidence type="ECO:0000259" key="6">
    <source>
        <dbReference type="Pfam" id="PF14821"/>
    </source>
</evidence>
<dbReference type="GO" id="GO:0005737">
    <property type="term" value="C:cytoplasm"/>
    <property type="evidence" value="ECO:0007669"/>
    <property type="project" value="TreeGrafter"/>
</dbReference>
<reference evidence="8" key="1">
    <citation type="submission" date="2016-01" db="EMBL/GenBank/DDBJ databases">
        <authorList>
            <person name="Mitreva M."/>
            <person name="Pepin K.H."/>
            <person name="Mihindukulasuriya K.A."/>
            <person name="Fulton R."/>
            <person name="Fronick C."/>
            <person name="O'Laughlin M."/>
            <person name="Miner T."/>
            <person name="Herter B."/>
            <person name="Rosa B.A."/>
            <person name="Cordes M."/>
            <person name="Tomlinson C."/>
            <person name="Wollam A."/>
            <person name="Palsikar V.B."/>
            <person name="Mardis E.R."/>
            <person name="Wilson R.K."/>
        </authorList>
    </citation>
    <scope>NUCLEOTIDE SEQUENCE [LARGE SCALE GENOMIC DNA]</scope>
    <source>
        <strain evidence="8">DNF01167</strain>
    </source>
</reference>
<dbReference type="STRING" id="1379.HMPREF3186_00225"/>
<gene>
    <name evidence="7" type="ORF">HMPREF3186_00225</name>
</gene>
<evidence type="ECO:0000256" key="4">
    <source>
        <dbReference type="NCBIfam" id="TIGR00260"/>
    </source>
</evidence>
<comment type="caution">
    <text evidence="7">The sequence shown here is derived from an EMBL/GenBank/DDBJ whole genome shotgun (WGS) entry which is preliminary data.</text>
</comment>
<dbReference type="Gene3D" id="3.90.1380.10">
    <property type="entry name" value="Threonine synthase, N-terminal domain"/>
    <property type="match status" value="1"/>
</dbReference>
<dbReference type="AlphaFoldDB" id="A0A134A653"/>
<dbReference type="SUPFAM" id="SSF53686">
    <property type="entry name" value="Tryptophan synthase beta subunit-like PLP-dependent enzymes"/>
    <property type="match status" value="1"/>
</dbReference>
<comment type="similarity">
    <text evidence="2">Belongs to the threonine synthase family.</text>
</comment>
<dbReference type="NCBIfam" id="TIGR00260">
    <property type="entry name" value="thrC"/>
    <property type="match status" value="1"/>
</dbReference>
<dbReference type="Gene3D" id="3.40.50.1100">
    <property type="match status" value="2"/>
</dbReference>
<dbReference type="InterPro" id="IPR036052">
    <property type="entry name" value="TrpB-like_PALP_sf"/>
</dbReference>
<dbReference type="RefSeq" id="WP_060913522.1">
    <property type="nucleotide sequence ID" value="NZ_KQ959924.1"/>
</dbReference>
<evidence type="ECO:0000256" key="2">
    <source>
        <dbReference type="ARBA" id="ARBA00005517"/>
    </source>
</evidence>
<protein>
    <recommendedName>
        <fullName evidence="4">Threonine synthase</fullName>
        <ecNumber evidence="4">4.2.3.1</ecNumber>
    </recommendedName>
</protein>
<dbReference type="PATRIC" id="fig|1379.3.peg.220"/>
<dbReference type="EMBL" id="LSDC01000017">
    <property type="protein sequence ID" value="KXB63194.1"/>
    <property type="molecule type" value="Genomic_DNA"/>
</dbReference>
<feature type="modified residue" description="N6-(pyridoxal phosphate)lysine" evidence="5">
    <location>
        <position position="109"/>
    </location>
</feature>
<dbReference type="PANTHER" id="PTHR43515:SF1">
    <property type="entry name" value="THREONINE SYNTHASE-LIKE 1"/>
    <property type="match status" value="1"/>
</dbReference>
<dbReference type="InterPro" id="IPR037158">
    <property type="entry name" value="Thr_synth_N_sf"/>
</dbReference>
<dbReference type="Pfam" id="PF24857">
    <property type="entry name" value="THR4_C"/>
    <property type="match status" value="1"/>
</dbReference>
<dbReference type="OrthoDB" id="9763107at2"/>
<evidence type="ECO:0000256" key="1">
    <source>
        <dbReference type="ARBA" id="ARBA00001933"/>
    </source>
</evidence>
<dbReference type="EC" id="4.2.3.1" evidence="4"/>
<dbReference type="CDD" id="cd01560">
    <property type="entry name" value="Thr-synth_2"/>
    <property type="match status" value="1"/>
</dbReference>
<evidence type="ECO:0000313" key="8">
    <source>
        <dbReference type="Proteomes" id="UP000070355"/>
    </source>
</evidence>
<organism evidence="7 8">
    <name type="scientific">Gemella haemolysans</name>
    <dbReference type="NCBI Taxonomy" id="1379"/>
    <lineage>
        <taxon>Bacteria</taxon>
        <taxon>Bacillati</taxon>
        <taxon>Bacillota</taxon>
        <taxon>Bacilli</taxon>
        <taxon>Bacillales</taxon>
        <taxon>Gemellaceae</taxon>
        <taxon>Gemella</taxon>
    </lineage>
</organism>